<feature type="region of interest" description="Disordered" evidence="1">
    <location>
        <begin position="703"/>
        <end position="729"/>
    </location>
</feature>
<dbReference type="EMBL" id="GBEZ01006834">
    <property type="protein sequence ID" value="JAC78584.1"/>
    <property type="molecule type" value="Transcribed_RNA"/>
</dbReference>
<name>A0A061S6G3_9CHLO</name>
<gene>
    <name evidence="3" type="ORF">TSPGSL018_14766</name>
</gene>
<accession>A0A061S6G3</accession>
<keyword evidence="2" id="KW-0732">Signal</keyword>
<organism evidence="3">
    <name type="scientific">Tetraselmis sp. GSL018</name>
    <dbReference type="NCBI Taxonomy" id="582737"/>
    <lineage>
        <taxon>Eukaryota</taxon>
        <taxon>Viridiplantae</taxon>
        <taxon>Chlorophyta</taxon>
        <taxon>core chlorophytes</taxon>
        <taxon>Chlorodendrophyceae</taxon>
        <taxon>Chlorodendrales</taxon>
        <taxon>Chlorodendraceae</taxon>
        <taxon>Tetraselmis</taxon>
    </lineage>
</organism>
<reference evidence="3" key="1">
    <citation type="submission" date="2014-05" db="EMBL/GenBank/DDBJ databases">
        <title>The transcriptome of the halophilic microalga Tetraselmis sp. GSL018 isolated from the Great Salt Lake, Utah.</title>
        <authorList>
            <person name="Jinkerson R.E."/>
            <person name="D'Adamo S."/>
            <person name="Posewitz M.C."/>
        </authorList>
    </citation>
    <scope>NUCLEOTIDE SEQUENCE</scope>
    <source>
        <strain evidence="3">GSL018</strain>
    </source>
</reference>
<protein>
    <submittedName>
        <fullName evidence="3">Uncharacterized protein</fullName>
    </submittedName>
</protein>
<feature type="region of interest" description="Disordered" evidence="1">
    <location>
        <begin position="591"/>
        <end position="611"/>
    </location>
</feature>
<sequence length="744" mass="80727">MSKLKSFKLLTRLFWAVLYLSLNSVPISSQIVPPWPCSRDQIASVLNLCLESFQVERISTYFKVKEQSSRVLCEITNQAINVWGTCLEKSSCVTTQNKDWLQKSCEEKGLVFSLLSLHDVPNGCDIDCSIIFSDVDRGDKTNSVSSVFQENRTALPVDSDESSTQVAERKHQLENPYFSASKGFCSLSTCENHQHRADDPCSQGIEQCVVRCGGTFCFESSGSVSVTAHTLKNSTSKANGYCSWSGCTGYAEGSSWCNESPENCIAGCGAPLFCYREHNVESANRSEESLSAIPGKINEGFCSWGSCKVGDNSSEWCDLDAYNCMFGCGGEVYCFRNESRRPLYREHMVPAWPVYPPFPGLCYSGGCNDTVARVALCHENPENCFDTCEGDEFCFRDGLRGTIRKSDFKAGPTPQPVIQYPLDRTRDTGYCNFEGCTNRVRQGSDWCNESPETCVLGCGGTFCFDNPSLKPLTADDLGDLQSPTPPEPVYGTCEEDAAAQYRACWLDYARSLPGEDAAREAFCQRHKHALQELAECLLRTIPCFSVSEAVAVRRRCSSKDFLPLCDLECGRLFSSGATGLSALGHAGTLGAETAPGGATRTPPAEQRPASSMSVQMDWSAMRLPPPGGNCSDYVALLLQPALGGDPCEGEANLRRAVTECLRGGCYSSRGSLGDLRALCRSAYAEIGPELARAGCRGAAQDPPCNLLPEGGEAEPPTPEPSSVRPARRPRALAAAAGLALSALF</sequence>
<evidence type="ECO:0000256" key="1">
    <source>
        <dbReference type="SAM" id="MobiDB-lite"/>
    </source>
</evidence>
<feature type="compositionally biased region" description="Low complexity" evidence="1">
    <location>
        <begin position="708"/>
        <end position="724"/>
    </location>
</feature>
<evidence type="ECO:0000313" key="3">
    <source>
        <dbReference type="EMBL" id="JAC78584.1"/>
    </source>
</evidence>
<feature type="chain" id="PRO_5001611009" evidence="2">
    <location>
        <begin position="30"/>
        <end position="744"/>
    </location>
</feature>
<proteinExistence type="predicted"/>
<feature type="signal peptide" evidence="2">
    <location>
        <begin position="1"/>
        <end position="29"/>
    </location>
</feature>
<evidence type="ECO:0000256" key="2">
    <source>
        <dbReference type="SAM" id="SignalP"/>
    </source>
</evidence>
<dbReference type="AlphaFoldDB" id="A0A061S6G3"/>